<dbReference type="EMBL" id="JARAOO010000008">
    <property type="protein sequence ID" value="KAJ7960776.1"/>
    <property type="molecule type" value="Genomic_DNA"/>
</dbReference>
<comment type="caution">
    <text evidence="1">The sequence shown here is derived from an EMBL/GenBank/DDBJ whole genome shotgun (WGS) entry which is preliminary data.</text>
</comment>
<dbReference type="GO" id="GO:0051011">
    <property type="term" value="F:microtubule minus-end binding"/>
    <property type="evidence" value="ECO:0007669"/>
    <property type="project" value="TreeGrafter"/>
</dbReference>
<dbReference type="PANTHER" id="PTHR16219:SF1">
    <property type="entry name" value="HAUS AUGMIN-LIKE COMPLEX SUBUNIT 4"/>
    <property type="match status" value="1"/>
</dbReference>
<dbReference type="PANTHER" id="PTHR16219">
    <property type="entry name" value="AUGMIN SUBUNIT 4 FAMILY MEMBER"/>
    <property type="match status" value="1"/>
</dbReference>
<organism evidence="1 2">
    <name type="scientific">Quillaja saponaria</name>
    <name type="common">Soap bark tree</name>
    <dbReference type="NCBI Taxonomy" id="32244"/>
    <lineage>
        <taxon>Eukaryota</taxon>
        <taxon>Viridiplantae</taxon>
        <taxon>Streptophyta</taxon>
        <taxon>Embryophyta</taxon>
        <taxon>Tracheophyta</taxon>
        <taxon>Spermatophyta</taxon>
        <taxon>Magnoliopsida</taxon>
        <taxon>eudicotyledons</taxon>
        <taxon>Gunneridae</taxon>
        <taxon>Pentapetalae</taxon>
        <taxon>rosids</taxon>
        <taxon>fabids</taxon>
        <taxon>Fabales</taxon>
        <taxon>Quillajaceae</taxon>
        <taxon>Quillaja</taxon>
    </lineage>
</organism>
<protein>
    <submittedName>
        <fullName evidence="1">AUGMIN subunit 4</fullName>
    </submittedName>
</protein>
<name>A0AAD7PM14_QUISA</name>
<proteinExistence type="predicted"/>
<dbReference type="KEGG" id="qsa:O6P43_021172"/>
<evidence type="ECO:0000313" key="1">
    <source>
        <dbReference type="EMBL" id="KAJ7960776.1"/>
    </source>
</evidence>
<keyword evidence="2" id="KW-1185">Reference proteome</keyword>
<dbReference type="AlphaFoldDB" id="A0AAD7PM14"/>
<gene>
    <name evidence="1" type="ORF">O6P43_021172</name>
</gene>
<dbReference type="GO" id="GO:0051225">
    <property type="term" value="P:spindle assembly"/>
    <property type="evidence" value="ECO:0007669"/>
    <property type="project" value="InterPro"/>
</dbReference>
<dbReference type="Proteomes" id="UP001163823">
    <property type="component" value="Chromosome 8"/>
</dbReference>
<dbReference type="GO" id="GO:0070652">
    <property type="term" value="C:HAUS complex"/>
    <property type="evidence" value="ECO:0007669"/>
    <property type="project" value="InterPro"/>
</dbReference>
<dbReference type="InterPro" id="IPR029327">
    <property type="entry name" value="HAUS4"/>
</dbReference>
<reference evidence="1" key="1">
    <citation type="journal article" date="2023" name="Science">
        <title>Elucidation of the pathway for biosynthesis of saponin adjuvants from the soapbark tree.</title>
        <authorList>
            <person name="Reed J."/>
            <person name="Orme A."/>
            <person name="El-Demerdash A."/>
            <person name="Owen C."/>
            <person name="Martin L.B.B."/>
            <person name="Misra R.C."/>
            <person name="Kikuchi S."/>
            <person name="Rejzek M."/>
            <person name="Martin A.C."/>
            <person name="Harkess A."/>
            <person name="Leebens-Mack J."/>
            <person name="Louveau T."/>
            <person name="Stephenson M.J."/>
            <person name="Osbourn A."/>
        </authorList>
    </citation>
    <scope>NUCLEOTIDE SEQUENCE</scope>
    <source>
        <strain evidence="1">S10</strain>
    </source>
</reference>
<sequence>MVKGLHGKNLPADASQVIDQLERHCLAPDGSLASKPLYNDLQLAREEMSKERQRYLKAMAIYCEATAMVEEYQQAVLWLILGESGIPSVYIRNLY</sequence>
<accession>A0AAD7PM14</accession>
<evidence type="ECO:0000313" key="2">
    <source>
        <dbReference type="Proteomes" id="UP001163823"/>
    </source>
</evidence>